<reference evidence="1 3" key="2">
    <citation type="submission" date="2020-08" db="EMBL/GenBank/DDBJ databases">
        <title>Genomic Encyclopedia of Type Strains, Phase III (KMG-III): the genomes of soil and plant-associated and newly described type strains.</title>
        <authorList>
            <person name="Whitman W."/>
        </authorList>
    </citation>
    <scope>NUCLEOTIDE SEQUENCE [LARGE SCALE GENOMIC DNA]</scope>
    <source>
        <strain evidence="1 3">CECT 8088</strain>
    </source>
</reference>
<dbReference type="Gene3D" id="2.60.40.10">
    <property type="entry name" value="Immunoglobulins"/>
    <property type="match status" value="1"/>
</dbReference>
<dbReference type="InterPro" id="IPR011049">
    <property type="entry name" value="Serralysin-like_metalloprot_C"/>
</dbReference>
<dbReference type="EMBL" id="JACHXV010000001">
    <property type="protein sequence ID" value="MBB3172409.1"/>
    <property type="molecule type" value="Genomic_DNA"/>
</dbReference>
<evidence type="ECO:0000313" key="1">
    <source>
        <dbReference type="EMBL" id="MBB3172409.1"/>
    </source>
</evidence>
<dbReference type="SUPFAM" id="SSF51120">
    <property type="entry name" value="beta-Roll"/>
    <property type="match status" value="2"/>
</dbReference>
<evidence type="ECO:0000313" key="4">
    <source>
        <dbReference type="Proteomes" id="UP000565205"/>
    </source>
</evidence>
<gene>
    <name evidence="1" type="ORF">FHR90_000215</name>
    <name evidence="2" type="ORF">HUK83_03020</name>
</gene>
<protein>
    <submittedName>
        <fullName evidence="2">Calcium-binding protein</fullName>
    </submittedName>
</protein>
<dbReference type="InterPro" id="IPR013783">
    <property type="entry name" value="Ig-like_fold"/>
</dbReference>
<dbReference type="Proteomes" id="UP000557688">
    <property type="component" value="Unassembled WGS sequence"/>
</dbReference>
<dbReference type="Proteomes" id="UP000565205">
    <property type="component" value="Unassembled WGS sequence"/>
</dbReference>
<dbReference type="RefSeq" id="WP_176622035.1">
    <property type="nucleotide sequence ID" value="NZ_JABXXQ010000027.1"/>
</dbReference>
<name>A0A839UYN7_9PROT</name>
<sequence length="1627" mass="161961">MTERNFNVALGAWTDATSWGPAGTPSAGDVLHLAGGEAILAGSDLAGGVLDSETLDLGSTDADRPAVLQATDVVFGSGFVQQITAGALAAELDLVGNVTLGGDFEENATNGFLHVHLSPDAAGSSLTTLTGQFEVSNGAHVTIDGGRLKDLGTIAVDGGTLLIGADTLLSGPATIVISQGGTLVLNGPVAKNLTIAFADGTGQLVLGDSQTFAASVTGFQAGDSITFAQTLATTIKQTGLDQGVVRVLTGADSDTDGAVLATFALSGVDTLHSTNLALVRDGIGNTSLVYADQFDWAGGTADWYAPGQWHSSGVGGIPDIGDTAIISSGTATLDGPGPNMLDNQTVILSGSGGLDIRDGQLGAGLTIKSWTAASGSGPDLVLRGQTGFNGALLAHAQHSTLAIDVEPDTDSSAGRLTLNSDSTVIVESGASLELTAGETTANTRIGVDGTLIVDAGAILDGSGTVALLNGQLIARGTVGDQLHIDMSAKSDVSNTVRIDDIAKFHATIDGFGTDDAIDVGVTAARSTFNTQTGQLTLENADGSVIGSLHFSGAYAARDFHLASDGQGGTRITDVDTASGINVVNVSGLARPVVLAAQQSETLQQILIDQFGAEALQGVTQVVVRSAAMQDQTWASYWDLAHPTVASWSINGQAIPADTYRTIAASDWASTTLTAGSAIDATASVLLPSSAQGSTVTGYTSYAISTVDPRFVQTSTPPTAATIVAAANAISSIYQGVPNLEDCYHIAAQVAAAAGAPFGGAMSSSNPDNDNASGFWRIAYAAPQDGTATDGWGSLLEAGDIVRVGWQSGGEHSFTIIQPERNGMITVLDNGYQPSYLSADDENEIGIHTANYWQYANPANVIVFRVDPNGMFLIEGNSVDGEILRGDAHDDLFIPGEDTTTIRMGTGSNLVADVGAHLDGTTITGFGDGDAIDVTDLAAAGAHVSYDPVSGTLRIGGAGQTLTLHLAAGLTGAFSVGADGGRAALDGGTLGTIYDVLYSDNDSQGTRVSFAASVPTAPRIDLATAPARTIDPAALRVSGSGDPGTTITLITGGTKLASTTVGSDARWSLALPTALASGQTSLAVTETNGAGATSAAATLLVVNSGSEITLGLTGADANALTARYSAAGILEGYTRKTVSADGGWTIDQYDANAVAVQHTGFSADGRQIWSQAASIRTLYGHDLAGTTTLVASGDVSTTGSIGAVTDGLTGASLTTLAQSHASVTTLSGDNTIIANGSDTVILGGGLDTVDITTGNSSVSSADGAMQFSGTGSATLQRSAGSATVHVTGGDGQFVARSGNNVFDGASDLSGHWTVATGTGDDVITAAGGGSVISPGAGRNVVTLGAGHDEVYLSGSGDLVAGGSGSATIVNIGTQADLFGGQGMTTLYDGGSSTTYVGQDGASADIMAGADGTYWLSGRSTVTAGAGRDTISAVNADVTVNGGTGELALLETGADKITFISGNGTSQINAGVSGTAAIFGNPGSVIAYAGAAAGTQITAGAGSETISAASATGAVTFYTGSGSASLVGGAGNDAFVIGSGSATVSGGAGSNTFIFEQARTGGTASTITITDFGTSAGNRVALLGYGGQALQTALAGQTHANGSTTLTLADSTKVVFANVDTLNSTSFLG</sequence>
<dbReference type="Gene3D" id="2.150.10.10">
    <property type="entry name" value="Serralysin-like metalloprotease, C-terminal"/>
    <property type="match status" value="1"/>
</dbReference>
<evidence type="ECO:0000313" key="3">
    <source>
        <dbReference type="Proteomes" id="UP000557688"/>
    </source>
</evidence>
<evidence type="ECO:0000313" key="2">
    <source>
        <dbReference type="EMBL" id="NVN29311.1"/>
    </source>
</evidence>
<proteinExistence type="predicted"/>
<reference evidence="2 4" key="1">
    <citation type="submission" date="2020-06" db="EMBL/GenBank/DDBJ databases">
        <title>Description of novel acetic acid bacteria.</title>
        <authorList>
            <person name="Sombolestani A."/>
        </authorList>
    </citation>
    <scope>NUCLEOTIDE SEQUENCE [LARGE SCALE GENOMIC DNA]</scope>
    <source>
        <strain evidence="2 4">LMG 26838</strain>
    </source>
</reference>
<keyword evidence="3" id="KW-1185">Reference proteome</keyword>
<comment type="caution">
    <text evidence="1">The sequence shown here is derived from an EMBL/GenBank/DDBJ whole genome shotgun (WGS) entry which is preliminary data.</text>
</comment>
<accession>A0A839UYN7</accession>
<dbReference type="EMBL" id="JABXXQ010000027">
    <property type="protein sequence ID" value="NVN29311.1"/>
    <property type="molecule type" value="Genomic_DNA"/>
</dbReference>
<organism evidence="1 3">
    <name type="scientific">Endobacter medicaginis</name>
    <dbReference type="NCBI Taxonomy" id="1181271"/>
    <lineage>
        <taxon>Bacteria</taxon>
        <taxon>Pseudomonadati</taxon>
        <taxon>Pseudomonadota</taxon>
        <taxon>Alphaproteobacteria</taxon>
        <taxon>Acetobacterales</taxon>
        <taxon>Acetobacteraceae</taxon>
        <taxon>Endobacter</taxon>
    </lineage>
</organism>